<dbReference type="InterPro" id="IPR025846">
    <property type="entry name" value="TBL_N"/>
</dbReference>
<evidence type="ECO:0000256" key="1">
    <source>
        <dbReference type="ARBA" id="ARBA00004167"/>
    </source>
</evidence>
<dbReference type="GO" id="GO:0016413">
    <property type="term" value="F:O-acetyltransferase activity"/>
    <property type="evidence" value="ECO:0007669"/>
    <property type="project" value="InterPro"/>
</dbReference>
<dbReference type="PANTHER" id="PTHR32285:SF361">
    <property type="entry name" value="TRICHOME BIREFRINGENCE-LIKE N-TERMINAL DOMAIN-CONTAINING PROTEIN"/>
    <property type="match status" value="1"/>
</dbReference>
<dbReference type="Pfam" id="PF14416">
    <property type="entry name" value="PMR5N"/>
    <property type="match status" value="1"/>
</dbReference>
<feature type="domain" description="Trichome birefringence-like C-terminal" evidence="8">
    <location>
        <begin position="158"/>
        <end position="445"/>
    </location>
</feature>
<dbReference type="GO" id="GO:0005794">
    <property type="term" value="C:Golgi apparatus"/>
    <property type="evidence" value="ECO:0007669"/>
    <property type="project" value="TreeGrafter"/>
</dbReference>
<evidence type="ECO:0000259" key="9">
    <source>
        <dbReference type="Pfam" id="PF14416"/>
    </source>
</evidence>
<comment type="caution">
    <text evidence="10">The sequence shown here is derived from an EMBL/GenBank/DDBJ whole genome shotgun (WGS) entry which is preliminary data.</text>
</comment>
<dbReference type="AlphaFoldDB" id="A0AAV8UA70"/>
<evidence type="ECO:0000256" key="3">
    <source>
        <dbReference type="ARBA" id="ARBA00022692"/>
    </source>
</evidence>
<feature type="transmembrane region" description="Helical" evidence="7">
    <location>
        <begin position="40"/>
        <end position="61"/>
    </location>
</feature>
<dbReference type="GO" id="GO:0016020">
    <property type="term" value="C:membrane"/>
    <property type="evidence" value="ECO:0007669"/>
    <property type="project" value="UniProtKB-SubCell"/>
</dbReference>
<sequence>MARNNNDSSNAHSAQHQPDTTTHLFFFMCLKRMNPLVPPLGIIGFFLVALFFIGCCFYLDYQDFTRSLRYHGASWLGMVSPLSSLAYSINSQKVLSKFLDKGGDGCNIFDGNWVWDDSYPLYKSKDCIFMDKGFRCSENGRPDNLYTKWRWQPSQCNMPRFDARLMLEKLRNRRVVFVGDSVGRNQWESLLCILASAVPNDSSIYEVNENPITKHKGFLAFMFKDYNCTIEYYRAPFLVVQGRPPIGAPKEVKMTIRVDNLDWTSPQWRDADVLIFNSGHWWNYGKTIRVDCYFQEGEQIKMDMSVETAYGRSIETLIKWMHREVNISKTQVVFRTYAPVHFSGGHWNTGGSCHMEKLPHLGSLPDSTDYHHKIFLDVLSTHSNESQVNSLDLLNVTSMATRRKDGHPSVYYQDPEIRSVSLKLQDCSHWCLPGVPDSWNELLYALFLKRESLRTQNSTESSQAPL</sequence>
<keyword evidence="6 7" id="KW-0472">Membrane</keyword>
<keyword evidence="5 7" id="KW-1133">Transmembrane helix</keyword>
<evidence type="ECO:0000313" key="10">
    <source>
        <dbReference type="EMBL" id="KAJ8899374.1"/>
    </source>
</evidence>
<dbReference type="Pfam" id="PF13839">
    <property type="entry name" value="PC-Esterase"/>
    <property type="match status" value="1"/>
</dbReference>
<name>A0AAV8UA70_9ROSI</name>
<evidence type="ECO:0000313" key="11">
    <source>
        <dbReference type="Proteomes" id="UP001159364"/>
    </source>
</evidence>
<evidence type="ECO:0008006" key="12">
    <source>
        <dbReference type="Google" id="ProtNLM"/>
    </source>
</evidence>
<protein>
    <recommendedName>
        <fullName evidence="12">Trichome birefringence-like N-terminal domain-containing protein</fullName>
    </recommendedName>
</protein>
<evidence type="ECO:0000259" key="8">
    <source>
        <dbReference type="Pfam" id="PF13839"/>
    </source>
</evidence>
<proteinExistence type="inferred from homology"/>
<organism evidence="10 11">
    <name type="scientific">Erythroxylum novogranatense</name>
    <dbReference type="NCBI Taxonomy" id="1862640"/>
    <lineage>
        <taxon>Eukaryota</taxon>
        <taxon>Viridiplantae</taxon>
        <taxon>Streptophyta</taxon>
        <taxon>Embryophyta</taxon>
        <taxon>Tracheophyta</taxon>
        <taxon>Spermatophyta</taxon>
        <taxon>Magnoliopsida</taxon>
        <taxon>eudicotyledons</taxon>
        <taxon>Gunneridae</taxon>
        <taxon>Pentapetalae</taxon>
        <taxon>rosids</taxon>
        <taxon>fabids</taxon>
        <taxon>Malpighiales</taxon>
        <taxon>Erythroxylaceae</taxon>
        <taxon>Erythroxylum</taxon>
    </lineage>
</organism>
<evidence type="ECO:0000256" key="6">
    <source>
        <dbReference type="ARBA" id="ARBA00023136"/>
    </source>
</evidence>
<evidence type="ECO:0000256" key="5">
    <source>
        <dbReference type="ARBA" id="ARBA00022989"/>
    </source>
</evidence>
<evidence type="ECO:0000256" key="2">
    <source>
        <dbReference type="ARBA" id="ARBA00007727"/>
    </source>
</evidence>
<reference evidence="10 11" key="1">
    <citation type="submission" date="2021-09" db="EMBL/GenBank/DDBJ databases">
        <title>Genomic insights and catalytic innovation underlie evolution of tropane alkaloids biosynthesis.</title>
        <authorList>
            <person name="Wang Y.-J."/>
            <person name="Tian T."/>
            <person name="Huang J.-P."/>
            <person name="Huang S.-X."/>
        </authorList>
    </citation>
    <scope>NUCLEOTIDE SEQUENCE [LARGE SCALE GENOMIC DNA]</scope>
    <source>
        <strain evidence="10">KIB-2018</strain>
        <tissue evidence="10">Leaf</tissue>
    </source>
</reference>
<comment type="similarity">
    <text evidence="2">Belongs to the PC-esterase family. TBL subfamily.</text>
</comment>
<feature type="domain" description="Trichome birefringence-like N-terminal" evidence="9">
    <location>
        <begin position="105"/>
        <end position="157"/>
    </location>
</feature>
<evidence type="ECO:0000256" key="4">
    <source>
        <dbReference type="ARBA" id="ARBA00022968"/>
    </source>
</evidence>
<dbReference type="PANTHER" id="PTHR32285">
    <property type="entry name" value="PROTEIN TRICHOME BIREFRINGENCE-LIKE 9-RELATED"/>
    <property type="match status" value="1"/>
</dbReference>
<accession>A0AAV8UA70</accession>
<dbReference type="Proteomes" id="UP001159364">
    <property type="component" value="Linkage Group LG08"/>
</dbReference>
<dbReference type="InterPro" id="IPR029962">
    <property type="entry name" value="TBL"/>
</dbReference>
<evidence type="ECO:0000256" key="7">
    <source>
        <dbReference type="SAM" id="Phobius"/>
    </source>
</evidence>
<dbReference type="EMBL" id="JAIWQS010000008">
    <property type="protein sequence ID" value="KAJ8899374.1"/>
    <property type="molecule type" value="Genomic_DNA"/>
</dbReference>
<feature type="transmembrane region" description="Helical" evidence="7">
    <location>
        <begin position="73"/>
        <end position="89"/>
    </location>
</feature>
<keyword evidence="11" id="KW-1185">Reference proteome</keyword>
<comment type="subcellular location">
    <subcellularLocation>
        <location evidence="1">Membrane</location>
        <topology evidence="1">Single-pass membrane protein</topology>
    </subcellularLocation>
</comment>
<dbReference type="InterPro" id="IPR026057">
    <property type="entry name" value="TBL_C"/>
</dbReference>
<keyword evidence="4" id="KW-0735">Signal-anchor</keyword>
<gene>
    <name evidence="10" type="ORF">K2173_018348</name>
</gene>
<keyword evidence="3 7" id="KW-0812">Transmembrane</keyword>